<name>A0ABS4WVG5_9MICO</name>
<comment type="caution">
    <text evidence="6">The sequence shown here is derived from an EMBL/GenBank/DDBJ whole genome shotgun (WGS) entry which is preliminary data.</text>
</comment>
<proteinExistence type="inferred from homology"/>
<keyword evidence="2" id="KW-0805">Transcription regulation</keyword>
<protein>
    <submittedName>
        <fullName evidence="6">DNA-binding transcriptional LysR family regulator</fullName>
    </submittedName>
</protein>
<dbReference type="PRINTS" id="PR00039">
    <property type="entry name" value="HTHLYSR"/>
</dbReference>
<evidence type="ECO:0000256" key="1">
    <source>
        <dbReference type="ARBA" id="ARBA00009437"/>
    </source>
</evidence>
<dbReference type="PANTHER" id="PTHR30346:SF9">
    <property type="entry name" value="LYSR FAMILY TRANSCRIPTIONAL REGULATOR"/>
    <property type="match status" value="1"/>
</dbReference>
<evidence type="ECO:0000313" key="7">
    <source>
        <dbReference type="Proteomes" id="UP001519290"/>
    </source>
</evidence>
<comment type="similarity">
    <text evidence="1">Belongs to the LysR transcriptional regulatory family.</text>
</comment>
<evidence type="ECO:0000256" key="3">
    <source>
        <dbReference type="ARBA" id="ARBA00023125"/>
    </source>
</evidence>
<dbReference type="InterPro" id="IPR000847">
    <property type="entry name" value="LysR_HTH_N"/>
</dbReference>
<evidence type="ECO:0000256" key="4">
    <source>
        <dbReference type="ARBA" id="ARBA00023163"/>
    </source>
</evidence>
<evidence type="ECO:0000256" key="2">
    <source>
        <dbReference type="ARBA" id="ARBA00023015"/>
    </source>
</evidence>
<dbReference type="SUPFAM" id="SSF53850">
    <property type="entry name" value="Periplasmic binding protein-like II"/>
    <property type="match status" value="1"/>
</dbReference>
<dbReference type="Gene3D" id="3.40.190.290">
    <property type="match status" value="1"/>
</dbReference>
<dbReference type="InterPro" id="IPR036388">
    <property type="entry name" value="WH-like_DNA-bd_sf"/>
</dbReference>
<dbReference type="PANTHER" id="PTHR30346">
    <property type="entry name" value="TRANSCRIPTIONAL DUAL REGULATOR HCAR-RELATED"/>
    <property type="match status" value="1"/>
</dbReference>
<keyword evidence="4" id="KW-0804">Transcription</keyword>
<dbReference type="InterPro" id="IPR036390">
    <property type="entry name" value="WH_DNA-bd_sf"/>
</dbReference>
<dbReference type="InterPro" id="IPR005119">
    <property type="entry name" value="LysR_subst-bd"/>
</dbReference>
<dbReference type="SUPFAM" id="SSF46785">
    <property type="entry name" value="Winged helix' DNA-binding domain"/>
    <property type="match status" value="1"/>
</dbReference>
<reference evidence="6 7" key="1">
    <citation type="submission" date="2021-03" db="EMBL/GenBank/DDBJ databases">
        <title>Sequencing the genomes of 1000 actinobacteria strains.</title>
        <authorList>
            <person name="Klenk H.-P."/>
        </authorList>
    </citation>
    <scope>NUCLEOTIDE SEQUENCE [LARGE SCALE GENOMIC DNA]</scope>
    <source>
        <strain evidence="6 7">DSM 14566</strain>
    </source>
</reference>
<accession>A0ABS4WVG5</accession>
<dbReference type="PROSITE" id="PS50931">
    <property type="entry name" value="HTH_LYSR"/>
    <property type="match status" value="1"/>
</dbReference>
<dbReference type="Pfam" id="PF00126">
    <property type="entry name" value="HTH_1"/>
    <property type="match status" value="1"/>
</dbReference>
<evidence type="ECO:0000313" key="6">
    <source>
        <dbReference type="EMBL" id="MBP2380194.1"/>
    </source>
</evidence>
<evidence type="ECO:0000259" key="5">
    <source>
        <dbReference type="PROSITE" id="PS50931"/>
    </source>
</evidence>
<sequence length="317" mass="34449">MATSPRQPPSLTCLASFLAVVEHGTFTAAAVALHRAQPRVSAHIATLEKHLGTALLTRGPRRVELTAAGSAYLPHATAALNELRDGDDAVRAVSSTMQGRVRIGGYPGAMAVFIAPLVRRFRALYPGVEVELREADPAVLEDLVATGEIDLAVRTADVPQRHHNVPSEELFFERIQMVTRRDHRPTLSTMADPSSLEGITVIVSGDPQGGWQDYRDRLDRIGVEPREMITVVQPTTVVALVREGLGVGLLGALAARVTIDDELSVTDLPEPLWLREIRVYHRNQRSPDAAVSAFAELLRAEAPALTAGRTVWHSRAI</sequence>
<dbReference type="GO" id="GO:0003677">
    <property type="term" value="F:DNA binding"/>
    <property type="evidence" value="ECO:0007669"/>
    <property type="project" value="UniProtKB-KW"/>
</dbReference>
<keyword evidence="3 6" id="KW-0238">DNA-binding</keyword>
<dbReference type="EMBL" id="JAGIOD010000001">
    <property type="protein sequence ID" value="MBP2380194.1"/>
    <property type="molecule type" value="Genomic_DNA"/>
</dbReference>
<keyword evidence="7" id="KW-1185">Reference proteome</keyword>
<dbReference type="CDD" id="cd05466">
    <property type="entry name" value="PBP2_LTTR_substrate"/>
    <property type="match status" value="1"/>
</dbReference>
<dbReference type="Gene3D" id="1.10.10.10">
    <property type="entry name" value="Winged helix-like DNA-binding domain superfamily/Winged helix DNA-binding domain"/>
    <property type="match status" value="1"/>
</dbReference>
<dbReference type="Pfam" id="PF03466">
    <property type="entry name" value="LysR_substrate"/>
    <property type="match status" value="1"/>
</dbReference>
<gene>
    <name evidence="6" type="ORF">JOF43_000151</name>
</gene>
<feature type="domain" description="HTH lysR-type" evidence="5">
    <location>
        <begin position="9"/>
        <end position="66"/>
    </location>
</feature>
<dbReference type="RefSeq" id="WP_209897888.1">
    <property type="nucleotide sequence ID" value="NZ_BAAAJW010000006.1"/>
</dbReference>
<organism evidence="6 7">
    <name type="scientific">Brachybacterium sacelli</name>
    <dbReference type="NCBI Taxonomy" id="173364"/>
    <lineage>
        <taxon>Bacteria</taxon>
        <taxon>Bacillati</taxon>
        <taxon>Actinomycetota</taxon>
        <taxon>Actinomycetes</taxon>
        <taxon>Micrococcales</taxon>
        <taxon>Dermabacteraceae</taxon>
        <taxon>Brachybacterium</taxon>
    </lineage>
</organism>
<dbReference type="Proteomes" id="UP001519290">
    <property type="component" value="Unassembled WGS sequence"/>
</dbReference>